<protein>
    <submittedName>
        <fullName evidence="1">Uncharacterized protein</fullName>
    </submittedName>
</protein>
<sequence>MIDYGLSELKKKGASVALTYGDPAFYNKVGFRTISSETVKAPFTLSQPKGWLGQSLSGDSIETLSGKCTCVEALSDPRYW</sequence>
<dbReference type="EMBL" id="CP182909">
    <property type="protein sequence ID" value="XPM66534.1"/>
    <property type="molecule type" value="Genomic_DNA"/>
</dbReference>
<evidence type="ECO:0000313" key="2">
    <source>
        <dbReference type="Proteomes" id="UP000095472"/>
    </source>
</evidence>
<keyword evidence="2" id="KW-1185">Reference proteome</keyword>
<gene>
    <name evidence="1" type="ORF">BH720_015300</name>
</gene>
<reference evidence="1 2" key="1">
    <citation type="journal article" date="2016" name="Genome Announc.">
        <title>Draft Genome Sequence of the Thermotolerant Cyanobacterium Desertifilum sp. IPPAS B-1220.</title>
        <authorList>
            <person name="Mironov K.S."/>
            <person name="Sinetova M.A."/>
            <person name="Bolatkhan K."/>
            <person name="Zayadan B.K."/>
            <person name="Ustinova V.V."/>
            <person name="Kupriyanova E.V."/>
            <person name="Skrypnik A.N."/>
            <person name="Gogoleva N.E."/>
            <person name="Gogolev Y.V."/>
            <person name="Los D.A."/>
        </authorList>
    </citation>
    <scope>NUCLEOTIDE SEQUENCE [LARGE SCALE GENOMIC DNA]</scope>
    <source>
        <strain evidence="1 2">IPPAS B-1220</strain>
    </source>
</reference>
<dbReference type="Proteomes" id="UP000095472">
    <property type="component" value="Chromosome"/>
</dbReference>
<evidence type="ECO:0000313" key="1">
    <source>
        <dbReference type="EMBL" id="XPM66534.1"/>
    </source>
</evidence>
<name>A0ACD5H214_9CYAN</name>
<accession>A0ACD5H214</accession>
<proteinExistence type="predicted"/>
<organism evidence="1 2">
    <name type="scientific">Desertifilum tharense IPPAS B-1220</name>
    <dbReference type="NCBI Taxonomy" id="1781255"/>
    <lineage>
        <taxon>Bacteria</taxon>
        <taxon>Bacillati</taxon>
        <taxon>Cyanobacteriota</taxon>
        <taxon>Cyanophyceae</taxon>
        <taxon>Desertifilales</taxon>
        <taxon>Desertifilaceae</taxon>
        <taxon>Desertifilum</taxon>
    </lineage>
</organism>